<accession>A0A8J2SPU6</accession>
<dbReference type="GO" id="GO:0005829">
    <property type="term" value="C:cytosol"/>
    <property type="evidence" value="ECO:0007669"/>
    <property type="project" value="TreeGrafter"/>
</dbReference>
<dbReference type="OrthoDB" id="409956at2759"/>
<feature type="region of interest" description="Disordered" evidence="4">
    <location>
        <begin position="234"/>
        <end position="261"/>
    </location>
</feature>
<feature type="compositionally biased region" description="Basic and acidic residues" evidence="4">
    <location>
        <begin position="234"/>
        <end position="245"/>
    </location>
</feature>
<evidence type="ECO:0000256" key="3">
    <source>
        <dbReference type="RuleBase" id="RU367104"/>
    </source>
</evidence>
<gene>
    <name evidence="6" type="ORF">PECAL_5P11980</name>
</gene>
<dbReference type="GO" id="GO:0004843">
    <property type="term" value="F:cysteine-type deubiquitinase activity"/>
    <property type="evidence" value="ECO:0007669"/>
    <property type="project" value="UniProtKB-UniRule"/>
</dbReference>
<organism evidence="6 7">
    <name type="scientific">Pelagomonas calceolata</name>
    <dbReference type="NCBI Taxonomy" id="35677"/>
    <lineage>
        <taxon>Eukaryota</taxon>
        <taxon>Sar</taxon>
        <taxon>Stramenopiles</taxon>
        <taxon>Ochrophyta</taxon>
        <taxon>Pelagophyceae</taxon>
        <taxon>Pelagomonadales</taxon>
        <taxon>Pelagomonadaceae</taxon>
        <taxon>Pelagomonas</taxon>
    </lineage>
</organism>
<feature type="non-terminal residue" evidence="6">
    <location>
        <position position="1"/>
    </location>
</feature>
<evidence type="ECO:0000256" key="1">
    <source>
        <dbReference type="ARBA" id="ARBA00000707"/>
    </source>
</evidence>
<dbReference type="PANTHER" id="PTHR13312:SF0">
    <property type="entry name" value="UBIQUITIN THIOESTERASE OTU1"/>
    <property type="match status" value="1"/>
</dbReference>
<protein>
    <recommendedName>
        <fullName evidence="3">Ubiquitin thioesterase OTU</fullName>
        <ecNumber evidence="3">3.4.19.12</ecNumber>
    </recommendedName>
</protein>
<dbReference type="GO" id="GO:0036503">
    <property type="term" value="P:ERAD pathway"/>
    <property type="evidence" value="ECO:0007669"/>
    <property type="project" value="TreeGrafter"/>
</dbReference>
<dbReference type="InterPro" id="IPR003323">
    <property type="entry name" value="OTU_dom"/>
</dbReference>
<dbReference type="EC" id="3.4.19.12" evidence="3"/>
<keyword evidence="3" id="KW-0645">Protease</keyword>
<evidence type="ECO:0000259" key="5">
    <source>
        <dbReference type="PROSITE" id="PS50802"/>
    </source>
</evidence>
<dbReference type="PROSITE" id="PS50802">
    <property type="entry name" value="OTU"/>
    <property type="match status" value="1"/>
</dbReference>
<feature type="region of interest" description="Disordered" evidence="4">
    <location>
        <begin position="1"/>
        <end position="214"/>
    </location>
</feature>
<dbReference type="Proteomes" id="UP000789595">
    <property type="component" value="Unassembled WGS sequence"/>
</dbReference>
<keyword evidence="2 3" id="KW-0378">Hydrolase</keyword>
<evidence type="ECO:0000256" key="2">
    <source>
        <dbReference type="ARBA" id="ARBA00022801"/>
    </source>
</evidence>
<keyword evidence="3" id="KW-0833">Ubl conjugation pathway</keyword>
<comment type="subcellular location">
    <subcellularLocation>
        <location evidence="3">Cytoplasm</location>
    </subcellularLocation>
</comment>
<comment type="caution">
    <text evidence="6">The sequence shown here is derived from an EMBL/GenBank/DDBJ whole genome shotgun (WGS) entry which is preliminary data.</text>
</comment>
<keyword evidence="3" id="KW-0788">Thiol protease</keyword>
<keyword evidence="7" id="KW-1185">Reference proteome</keyword>
<dbReference type="SUPFAM" id="SSF54001">
    <property type="entry name" value="Cysteine proteinases"/>
    <property type="match status" value="1"/>
</dbReference>
<comment type="function">
    <text evidence="3">Hydrolase that can remove conjugated ubiquitin from proteins and may therefore play an important regulatory role at the level of protein turnover by preventing degradation.</text>
</comment>
<sequence>SGAAGHGVASRATPGSPNGGGCARSDQRTPTMRQAHRRMRGAAKGLANMLGLRTPSRYRNERTRTNRGGGAAASAEQALAAEQAIERRRVRRPGAAGNPTKPAPPTNPYQRKPPAGSQPRRQRRPRPRETERTETQKAALAAFDDRLRRDGSYGDGPTARLRRRSEPSLKPSPRVKLAEPSGMPDDDKKSRRMPSQLNRRPPPPSVRRRSENDKPAKLCCDRCDGDHMTEKCPHFKKDRGTHPDATRMLGKKGKVLGGNAPPLITTRGRVVPQPPDGSCLFHSLSYGLREGNASGLRRELMQFIRKHPDLEIAGDPLRDWIRWDALVSVQKYADKMSRGGWGGGIEMAAFSELKGCNVEVYEQCSAGFKRISLFEKSGASRTVRVCYRGGVHYDALELR</sequence>
<feature type="compositionally biased region" description="Basic and acidic residues" evidence="4">
    <location>
        <begin position="143"/>
        <end position="152"/>
    </location>
</feature>
<dbReference type="AlphaFoldDB" id="A0A8J2SPU6"/>
<feature type="domain" description="OTU" evidence="5">
    <location>
        <begin position="268"/>
        <end position="399"/>
    </location>
</feature>
<dbReference type="EMBL" id="CAKKNE010000005">
    <property type="protein sequence ID" value="CAH0376598.1"/>
    <property type="molecule type" value="Genomic_DNA"/>
</dbReference>
<comment type="catalytic activity">
    <reaction evidence="1 3">
        <text>Thiol-dependent hydrolysis of ester, thioester, amide, peptide and isopeptide bonds formed by the C-terminal Gly of ubiquitin (a 76-residue protein attached to proteins as an intracellular targeting signal).</text>
        <dbReference type="EC" id="3.4.19.12"/>
    </reaction>
</comment>
<dbReference type="GO" id="GO:0005634">
    <property type="term" value="C:nucleus"/>
    <property type="evidence" value="ECO:0007669"/>
    <property type="project" value="TreeGrafter"/>
</dbReference>
<dbReference type="GO" id="GO:0030968">
    <property type="term" value="P:endoplasmic reticulum unfolded protein response"/>
    <property type="evidence" value="ECO:0007669"/>
    <property type="project" value="TreeGrafter"/>
</dbReference>
<evidence type="ECO:0000313" key="6">
    <source>
        <dbReference type="EMBL" id="CAH0376598.1"/>
    </source>
</evidence>
<dbReference type="CDD" id="cd22744">
    <property type="entry name" value="OTU"/>
    <property type="match status" value="1"/>
</dbReference>
<keyword evidence="3" id="KW-0963">Cytoplasm</keyword>
<feature type="compositionally biased region" description="Low complexity" evidence="4">
    <location>
        <begin position="72"/>
        <end position="83"/>
    </location>
</feature>
<proteinExistence type="predicted"/>
<evidence type="ECO:0000256" key="4">
    <source>
        <dbReference type="SAM" id="MobiDB-lite"/>
    </source>
</evidence>
<name>A0A8J2SPU6_9STRA</name>
<dbReference type="GO" id="GO:0016579">
    <property type="term" value="P:protein deubiquitination"/>
    <property type="evidence" value="ECO:0007669"/>
    <property type="project" value="TreeGrafter"/>
</dbReference>
<evidence type="ECO:0000313" key="7">
    <source>
        <dbReference type="Proteomes" id="UP000789595"/>
    </source>
</evidence>
<dbReference type="InterPro" id="IPR038765">
    <property type="entry name" value="Papain-like_cys_pep_sf"/>
</dbReference>
<reference evidence="6" key="1">
    <citation type="submission" date="2021-11" db="EMBL/GenBank/DDBJ databases">
        <authorList>
            <consortium name="Genoscope - CEA"/>
            <person name="William W."/>
        </authorList>
    </citation>
    <scope>NUCLEOTIDE SEQUENCE</scope>
</reference>
<dbReference type="Gene3D" id="3.90.70.80">
    <property type="match status" value="1"/>
</dbReference>
<dbReference type="PANTHER" id="PTHR13312">
    <property type="entry name" value="HIV-INDUCED PROTEIN-7-LIKE PROTEASE"/>
    <property type="match status" value="1"/>
</dbReference>